<protein>
    <submittedName>
        <fullName evidence="1">DUF2332 domain-containing protein</fullName>
    </submittedName>
</protein>
<keyword evidence="2" id="KW-1185">Reference proteome</keyword>
<gene>
    <name evidence="1" type="ORF">Q7514_00785</name>
</gene>
<reference evidence="1 2" key="1">
    <citation type="submission" date="2023-07" db="EMBL/GenBank/DDBJ databases">
        <authorList>
            <person name="Girao M."/>
            <person name="Carvalho M.F."/>
        </authorList>
    </citation>
    <scope>NUCLEOTIDE SEQUENCE [LARGE SCALE GENOMIC DNA]</scope>
    <source>
        <strain evidence="1 2">YIM65754</strain>
    </source>
</reference>
<evidence type="ECO:0000313" key="2">
    <source>
        <dbReference type="Proteomes" id="UP001336020"/>
    </source>
</evidence>
<dbReference type="RefSeq" id="WP_330131377.1">
    <property type="nucleotide sequence ID" value="NZ_JAUTXY010000001.1"/>
</dbReference>
<dbReference type="EMBL" id="JAUTXY010000001">
    <property type="protein sequence ID" value="MEE2056063.1"/>
    <property type="molecule type" value="Genomic_DNA"/>
</dbReference>
<evidence type="ECO:0000313" key="1">
    <source>
        <dbReference type="EMBL" id="MEE2056063.1"/>
    </source>
</evidence>
<comment type="caution">
    <text evidence="1">The sequence shown here is derived from an EMBL/GenBank/DDBJ whole genome shotgun (WGS) entry which is preliminary data.</text>
</comment>
<dbReference type="Proteomes" id="UP001336020">
    <property type="component" value="Unassembled WGS sequence"/>
</dbReference>
<proteinExistence type="predicted"/>
<sequence>MSTRERYQRFAELEAHGISPTYELLCSGIADDSEIVEHIERLPESKRQPNLVLGASRHLGAPTDSYSSFRRWTLDNWAAVERTALAHSTQTNEAGRAAVLLPILGLLDGPLWLIEVGASAGLCLYPDRYSYLYDGHHAVHPDDGPSPVVLSCTTTGEPPIPRRLPTIAFRAGLDLNPLDVTNEDDMSWLDSLIWPEHHTRRENLRAAAAIAGADRPHLVRGDLNTAVADLVDQAPTGTTVVVFHSAVLNYVDPEERAAFEQTVRALPCHWISNESPRVLPGITRLLGVPLGEIGGRFVLGLDGRPVALTGAHGQSLDWVR</sequence>
<name>A0ABU7L3D3_9NOCA</name>
<accession>A0ABU7L3D3</accession>
<dbReference type="InterPro" id="IPR011200">
    <property type="entry name" value="UCP012608"/>
</dbReference>
<dbReference type="Pfam" id="PF10094">
    <property type="entry name" value="DUF2332"/>
    <property type="match status" value="1"/>
</dbReference>
<organism evidence="1 2">
    <name type="scientific">Rhodococcus artemisiae</name>
    <dbReference type="NCBI Taxonomy" id="714159"/>
    <lineage>
        <taxon>Bacteria</taxon>
        <taxon>Bacillati</taxon>
        <taxon>Actinomycetota</taxon>
        <taxon>Actinomycetes</taxon>
        <taxon>Mycobacteriales</taxon>
        <taxon>Nocardiaceae</taxon>
        <taxon>Rhodococcus</taxon>
    </lineage>
</organism>